<protein>
    <submittedName>
        <fullName evidence="2">Uncharacterized protein</fullName>
    </submittedName>
</protein>
<evidence type="ECO:0000313" key="2">
    <source>
        <dbReference type="WBParaSite" id="Minc3s00072g03549"/>
    </source>
</evidence>
<dbReference type="AlphaFoldDB" id="A0A914KQ30"/>
<dbReference type="Proteomes" id="UP000887563">
    <property type="component" value="Unplaced"/>
</dbReference>
<organism evidence="1 2">
    <name type="scientific">Meloidogyne incognita</name>
    <name type="common">Southern root-knot nematode worm</name>
    <name type="synonym">Oxyuris incognita</name>
    <dbReference type="NCBI Taxonomy" id="6306"/>
    <lineage>
        <taxon>Eukaryota</taxon>
        <taxon>Metazoa</taxon>
        <taxon>Ecdysozoa</taxon>
        <taxon>Nematoda</taxon>
        <taxon>Chromadorea</taxon>
        <taxon>Rhabditida</taxon>
        <taxon>Tylenchina</taxon>
        <taxon>Tylenchomorpha</taxon>
        <taxon>Tylenchoidea</taxon>
        <taxon>Meloidogynidae</taxon>
        <taxon>Meloidogyninae</taxon>
        <taxon>Meloidogyne</taxon>
        <taxon>Meloidogyne incognita group</taxon>
    </lineage>
</organism>
<name>A0A914KQ30_MELIC</name>
<dbReference type="WBParaSite" id="Minc3s00072g03549">
    <property type="protein sequence ID" value="Minc3s00072g03549"/>
    <property type="gene ID" value="Minc3s00072g03549"/>
</dbReference>
<evidence type="ECO:0000313" key="1">
    <source>
        <dbReference type="Proteomes" id="UP000887563"/>
    </source>
</evidence>
<sequence length="120" mass="12665">MHQVYLSNKVSGLFSKLKQVPPTISVILLKRAHGSSSSSLDLSTTEGEPLLGGLSGIFAAVGAGGRLGGGILGRAGVFEATLEAKELRHAAQFHFLVLPKRKDHASLSFESILKGQTLQQ</sequence>
<reference evidence="2" key="1">
    <citation type="submission" date="2022-11" db="UniProtKB">
        <authorList>
            <consortium name="WormBaseParasite"/>
        </authorList>
    </citation>
    <scope>IDENTIFICATION</scope>
</reference>
<accession>A0A914KQ30</accession>
<keyword evidence="1" id="KW-1185">Reference proteome</keyword>
<proteinExistence type="predicted"/>